<dbReference type="Gene3D" id="3.40.30.10">
    <property type="entry name" value="Glutaredoxin"/>
    <property type="match status" value="1"/>
</dbReference>
<dbReference type="SUPFAM" id="SSF52833">
    <property type="entry name" value="Thioredoxin-like"/>
    <property type="match status" value="1"/>
</dbReference>
<evidence type="ECO:0000313" key="3">
    <source>
        <dbReference type="EMBL" id="MFH6984343.1"/>
    </source>
</evidence>
<comment type="caution">
    <text evidence="3">The sequence shown here is derived from an EMBL/GenBank/DDBJ whole genome shotgun (WGS) entry which is preliminary data.</text>
</comment>
<dbReference type="EMBL" id="JBIPKE010000017">
    <property type="protein sequence ID" value="MFH6984343.1"/>
    <property type="molecule type" value="Genomic_DNA"/>
</dbReference>
<keyword evidence="2" id="KW-0732">Signal</keyword>
<dbReference type="Proteomes" id="UP001610063">
    <property type="component" value="Unassembled WGS sequence"/>
</dbReference>
<dbReference type="CDD" id="cd02968">
    <property type="entry name" value="SCO"/>
    <property type="match status" value="1"/>
</dbReference>
<feature type="signal peptide" evidence="2">
    <location>
        <begin position="1"/>
        <end position="28"/>
    </location>
</feature>
<evidence type="ECO:0000313" key="4">
    <source>
        <dbReference type="Proteomes" id="UP001610063"/>
    </source>
</evidence>
<name>A0ABW7N9Y9_9BACT</name>
<reference evidence="3 4" key="1">
    <citation type="journal article" date="2013" name="Int. J. Syst. Evol. Microbiol.">
        <title>Marinoscillum luteum sp. nov., isolated from marine sediment.</title>
        <authorList>
            <person name="Cha I.T."/>
            <person name="Park S.J."/>
            <person name="Kim S.J."/>
            <person name="Kim J.G."/>
            <person name="Jung M.Y."/>
            <person name="Shin K.S."/>
            <person name="Kwon K.K."/>
            <person name="Yang S.H."/>
            <person name="Seo Y.S."/>
            <person name="Rhee S.K."/>
        </authorList>
    </citation>
    <scope>NUCLEOTIDE SEQUENCE [LARGE SCALE GENOMIC DNA]</scope>
    <source>
        <strain evidence="3 4">KCTC 23939</strain>
    </source>
</reference>
<keyword evidence="4" id="KW-1185">Reference proteome</keyword>
<sequence length="226" mass="25528">MEKKKKLTLTKVLRTSLALLSLILVGSACQPTARKEVAEIPLPFFNEATFTPVWVEAGAPDYKTIHTVAPFQFVDQQGDTVTNALTDGKVYVANFFFTLCPSVCPRMSKNLLRVQEAFEASEVLILSHTVMPWADTVERLQVYAELNDIQSDQWHLLTGDKQEIYSLARESYFADEGFGKTVTVEADFLHTEKVILVDQQRRIRGVYNGTIPLELARMIEDIQTLL</sequence>
<evidence type="ECO:0000256" key="1">
    <source>
        <dbReference type="ARBA" id="ARBA00010996"/>
    </source>
</evidence>
<gene>
    <name evidence="3" type="ORF">ACHKAR_12900</name>
</gene>
<evidence type="ECO:0000256" key="2">
    <source>
        <dbReference type="SAM" id="SignalP"/>
    </source>
</evidence>
<dbReference type="RefSeq" id="WP_395417695.1">
    <property type="nucleotide sequence ID" value="NZ_JBIPKE010000017.1"/>
</dbReference>
<accession>A0ABW7N9Y9</accession>
<protein>
    <submittedName>
        <fullName evidence="3">SCO family protein</fullName>
    </submittedName>
</protein>
<dbReference type="PANTHER" id="PTHR12151:SF25">
    <property type="entry name" value="LINALOOL DEHYDRATASE_ISOMERASE DOMAIN-CONTAINING PROTEIN"/>
    <property type="match status" value="1"/>
</dbReference>
<proteinExistence type="inferred from homology"/>
<dbReference type="Pfam" id="PF02630">
    <property type="entry name" value="SCO1-SenC"/>
    <property type="match status" value="1"/>
</dbReference>
<organism evidence="3 4">
    <name type="scientific">Marinoscillum luteum</name>
    <dbReference type="NCBI Taxonomy" id="861051"/>
    <lineage>
        <taxon>Bacteria</taxon>
        <taxon>Pseudomonadati</taxon>
        <taxon>Bacteroidota</taxon>
        <taxon>Cytophagia</taxon>
        <taxon>Cytophagales</taxon>
        <taxon>Reichenbachiellaceae</taxon>
        <taxon>Marinoscillum</taxon>
    </lineage>
</organism>
<comment type="similarity">
    <text evidence="1">Belongs to the SCO1/2 family.</text>
</comment>
<dbReference type="InterPro" id="IPR036249">
    <property type="entry name" value="Thioredoxin-like_sf"/>
</dbReference>
<feature type="chain" id="PRO_5045616720" evidence="2">
    <location>
        <begin position="29"/>
        <end position="226"/>
    </location>
</feature>
<dbReference type="InterPro" id="IPR003782">
    <property type="entry name" value="SCO1/SenC"/>
</dbReference>
<dbReference type="PROSITE" id="PS51257">
    <property type="entry name" value="PROKAR_LIPOPROTEIN"/>
    <property type="match status" value="1"/>
</dbReference>
<dbReference type="PANTHER" id="PTHR12151">
    <property type="entry name" value="ELECTRON TRANSPORT PROTIN SCO1/SENC FAMILY MEMBER"/>
    <property type="match status" value="1"/>
</dbReference>